<evidence type="ECO:0000256" key="1">
    <source>
        <dbReference type="ARBA" id="ARBA00022729"/>
    </source>
</evidence>
<feature type="domain" description="Peptidoglycan hydrolase PcsB coiled-coil" evidence="4">
    <location>
        <begin position="111"/>
        <end position="178"/>
    </location>
</feature>
<keyword evidence="1" id="KW-0732">Signal</keyword>
<dbReference type="CDD" id="cd12797">
    <property type="entry name" value="M23_peptidase"/>
    <property type="match status" value="1"/>
</dbReference>
<dbReference type="PANTHER" id="PTHR21666:SF289">
    <property type="entry name" value="L-ALA--D-GLU ENDOPEPTIDASE"/>
    <property type="match status" value="1"/>
</dbReference>
<dbReference type="InterPro" id="IPR057309">
    <property type="entry name" value="PcsB_CC"/>
</dbReference>
<name>A0A645AIL0_9ZZZZ</name>
<dbReference type="AlphaFoldDB" id="A0A645AIL0"/>
<evidence type="ECO:0000256" key="2">
    <source>
        <dbReference type="SAM" id="Coils"/>
    </source>
</evidence>
<dbReference type="InterPro" id="IPR016047">
    <property type="entry name" value="M23ase_b-sheet_dom"/>
</dbReference>
<accession>A0A645AIL0</accession>
<dbReference type="GO" id="GO:0004222">
    <property type="term" value="F:metalloendopeptidase activity"/>
    <property type="evidence" value="ECO:0007669"/>
    <property type="project" value="TreeGrafter"/>
</dbReference>
<keyword evidence="2" id="KW-0175">Coiled coil</keyword>
<dbReference type="SUPFAM" id="SSF51261">
    <property type="entry name" value="Duplicated hybrid motif"/>
    <property type="match status" value="1"/>
</dbReference>
<dbReference type="Pfam" id="PF24568">
    <property type="entry name" value="CC_PcsB"/>
    <property type="match status" value="1"/>
</dbReference>
<organism evidence="5">
    <name type="scientific">bioreactor metagenome</name>
    <dbReference type="NCBI Taxonomy" id="1076179"/>
    <lineage>
        <taxon>unclassified sequences</taxon>
        <taxon>metagenomes</taxon>
        <taxon>ecological metagenomes</taxon>
    </lineage>
</organism>
<feature type="coiled-coil region" evidence="2">
    <location>
        <begin position="189"/>
        <end position="251"/>
    </location>
</feature>
<gene>
    <name evidence="5" type="ORF">SDC9_99318</name>
</gene>
<evidence type="ECO:0000259" key="4">
    <source>
        <dbReference type="Pfam" id="PF24568"/>
    </source>
</evidence>
<dbReference type="InterPro" id="IPR050570">
    <property type="entry name" value="Cell_wall_metabolism_enzyme"/>
</dbReference>
<dbReference type="Gene3D" id="6.10.250.3150">
    <property type="match status" value="1"/>
</dbReference>
<comment type="caution">
    <text evidence="5">The sequence shown here is derived from an EMBL/GenBank/DDBJ whole genome shotgun (WGS) entry which is preliminary data.</text>
</comment>
<feature type="domain" description="M23ase beta-sheet core" evidence="3">
    <location>
        <begin position="288"/>
        <end position="384"/>
    </location>
</feature>
<dbReference type="PANTHER" id="PTHR21666">
    <property type="entry name" value="PEPTIDASE-RELATED"/>
    <property type="match status" value="1"/>
</dbReference>
<feature type="coiled-coil region" evidence="2">
    <location>
        <begin position="38"/>
        <end position="86"/>
    </location>
</feature>
<dbReference type="InterPro" id="IPR011055">
    <property type="entry name" value="Dup_hybrid_motif"/>
</dbReference>
<reference evidence="5" key="1">
    <citation type="submission" date="2019-08" db="EMBL/GenBank/DDBJ databases">
        <authorList>
            <person name="Kucharzyk K."/>
            <person name="Murdoch R.W."/>
            <person name="Higgins S."/>
            <person name="Loffler F."/>
        </authorList>
    </citation>
    <scope>NUCLEOTIDE SEQUENCE</scope>
</reference>
<protein>
    <submittedName>
        <fullName evidence="5">Uncharacterized protein</fullName>
    </submittedName>
</protein>
<proteinExistence type="predicted"/>
<evidence type="ECO:0000313" key="5">
    <source>
        <dbReference type="EMBL" id="MPM52558.1"/>
    </source>
</evidence>
<dbReference type="Gene3D" id="2.70.70.10">
    <property type="entry name" value="Glucose Permease (Domain IIA)"/>
    <property type="match status" value="1"/>
</dbReference>
<dbReference type="Pfam" id="PF01551">
    <property type="entry name" value="Peptidase_M23"/>
    <property type="match status" value="1"/>
</dbReference>
<dbReference type="EMBL" id="VSSQ01013917">
    <property type="protein sequence ID" value="MPM52558.1"/>
    <property type="molecule type" value="Genomic_DNA"/>
</dbReference>
<evidence type="ECO:0000259" key="3">
    <source>
        <dbReference type="Pfam" id="PF01551"/>
    </source>
</evidence>
<sequence>MGNKKLIRNIAVALAVLFVLAALAPIIIQAFAADSSSISDLEKQLDQLAKEQAALEKEIKNTKNIKQTELQKKSQLEKQVNTLTSKIDLIDDMIGEYSSQIAEKEQESTAVQANIDSQTDLYLRRMEENQLTGKLSYLDVVFGAASFSDLMTRLDNAAAIAAYDENLITSLRASKQEILDVKATIEQDKAKQEALKAEAVADKESLQQATKDAAAYIAGLDSDISRKQKLYKEAEAEEERLNEELKELLRSLAPSDYIGGNMIWPTPGYKKITTAFGMRTHPITGEYKMHTGIDIAAAGGTQILAAASGTVLKTGYSSAWGNYILLDHGGGIATFYAHMKTSALVKVGETVTKGQKIGIVGTTGLSTGNHLHFEVRVNGDSVQPLNYVTPS</sequence>